<dbReference type="Pfam" id="PF03901">
    <property type="entry name" value="Glyco_transf_22"/>
    <property type="match status" value="1"/>
</dbReference>
<sequence>MGERQIFWGVLLLAAVLRAVAALPFMVNWFDEIWQYLEPAWHLAAGPWIQTWDYRDGIRSWLIPELLSLPTMAGRALSPDTTLHLTIVRLTLAALSLVVVGAATALGLRLSRLHGLVAGLVTAIWFELVYFAPRALSEPIALAPMMGAVWLLVAGRTPPGPRRFAFAGLLMGLSFVARIHYAPALLVLAIFAAKRDWRRAWLPLVGGGLVALAIDAAANLIMGATPFRWAVEAVRINIVENRAAAYGTSPITGYLGLFGLYWHVALAPLLLLAARGARRYPVLFWMAVVHLLVHSLIGHKEYRFVLPSAALLVILAAIGTADLLRHVSRRRLALATAGALTLWAGGSAALAIGNFRPNWSMEAGLADALERAGRPERTCGLALYRPRATVAGSYALYRRDTPMYRVATQAEAAAHPGAFDVVVTGPAHVRELPPAYRLEACAAPGETDAPSCVLRRAGGCTPDPALQTLNAWLVATGN</sequence>
<evidence type="ECO:0000256" key="2">
    <source>
        <dbReference type="ARBA" id="ARBA00004586"/>
    </source>
</evidence>
<evidence type="ECO:0000256" key="6">
    <source>
        <dbReference type="ARBA" id="ARBA00022824"/>
    </source>
</evidence>
<feature type="transmembrane region" description="Helical" evidence="9">
    <location>
        <begin position="251"/>
        <end position="273"/>
    </location>
</feature>
<feature type="transmembrane region" description="Helical" evidence="9">
    <location>
        <begin position="164"/>
        <end position="193"/>
    </location>
</feature>
<evidence type="ECO:0000256" key="3">
    <source>
        <dbReference type="ARBA" id="ARBA00022676"/>
    </source>
</evidence>
<name>A0AAC9AYQ8_SPHMC</name>
<comment type="subcellular location">
    <subcellularLocation>
        <location evidence="1">Endomembrane system</location>
        <topology evidence="1">Multi-pass membrane protein</topology>
    </subcellularLocation>
    <subcellularLocation>
        <location evidence="2">Endoplasmic reticulum membrane</location>
    </subcellularLocation>
</comment>
<dbReference type="GO" id="GO:0012505">
    <property type="term" value="C:endomembrane system"/>
    <property type="evidence" value="ECO:0007669"/>
    <property type="project" value="UniProtKB-SubCell"/>
</dbReference>
<keyword evidence="8 9" id="KW-0472">Membrane</keyword>
<feature type="transmembrane region" description="Helical" evidence="9">
    <location>
        <begin position="200"/>
        <end position="222"/>
    </location>
</feature>
<keyword evidence="5 9" id="KW-0812">Transmembrane</keyword>
<feature type="transmembrane region" description="Helical" evidence="9">
    <location>
        <begin position="332"/>
        <end position="352"/>
    </location>
</feature>
<dbReference type="Proteomes" id="UP000076088">
    <property type="component" value="Chromosome"/>
</dbReference>
<reference evidence="11" key="1">
    <citation type="submission" date="2015-11" db="EMBL/GenBank/DDBJ databases">
        <title>Complete genome sequence of a polyethylene-glycol degrader Sphingopyxis macrogoltabida 203N (NBRC 111659).</title>
        <authorList>
            <person name="Yoshiyuki O."/>
            <person name="Shouta N."/>
            <person name="Nagata Y."/>
            <person name="Numata M."/>
            <person name="Tsuchikane K."/>
            <person name="Hosoyama A."/>
            <person name="Yamazoe A."/>
            <person name="Tsuda M."/>
            <person name="Fujita N."/>
            <person name="Kawai F."/>
        </authorList>
    </citation>
    <scope>NUCLEOTIDE SEQUENCE [LARGE SCALE GENOMIC DNA]</scope>
    <source>
        <strain evidence="11">203N</strain>
    </source>
</reference>
<evidence type="ECO:0000313" key="11">
    <source>
        <dbReference type="Proteomes" id="UP000076088"/>
    </source>
</evidence>
<dbReference type="AlphaFoldDB" id="A0AAC9AYQ8"/>
<accession>A0AAC9AYQ8</accession>
<gene>
    <name evidence="10" type="ORF">ATM17_25430</name>
</gene>
<dbReference type="InterPro" id="IPR005599">
    <property type="entry name" value="GPI_mannosylTrfase"/>
</dbReference>
<protein>
    <recommendedName>
        <fullName evidence="12">Alg9 family protein mannosyltransferase</fullName>
    </recommendedName>
</protein>
<proteinExistence type="predicted"/>
<feature type="transmembrane region" description="Helical" evidence="9">
    <location>
        <begin position="304"/>
        <end position="325"/>
    </location>
</feature>
<evidence type="ECO:0008006" key="12">
    <source>
        <dbReference type="Google" id="ProtNLM"/>
    </source>
</evidence>
<keyword evidence="7 9" id="KW-1133">Transmembrane helix</keyword>
<feature type="transmembrane region" description="Helical" evidence="9">
    <location>
        <begin position="87"/>
        <end position="106"/>
    </location>
</feature>
<keyword evidence="11" id="KW-1185">Reference proteome</keyword>
<keyword evidence="6" id="KW-0256">Endoplasmic reticulum</keyword>
<reference evidence="10 11" key="2">
    <citation type="journal article" date="2016" name="Genome Announc.">
        <title>Complete Genome Sequence of Sphingopyxis macrogoltabida Strain 203N (NBRC 111659), a Polyethylene Glycol Degrader.</title>
        <authorList>
            <person name="Ohtsubo Y."/>
            <person name="Nonoyama S."/>
            <person name="Nagata Y."/>
            <person name="Numata M."/>
            <person name="Tsuchikane K."/>
            <person name="Hosoyama A."/>
            <person name="Yamazoe A."/>
            <person name="Tsuda M."/>
            <person name="Fujita N."/>
            <person name="Kawai F."/>
        </authorList>
    </citation>
    <scope>NUCLEOTIDE SEQUENCE [LARGE SCALE GENOMIC DNA]</scope>
    <source>
        <strain evidence="10 11">203N</strain>
    </source>
</reference>
<evidence type="ECO:0000256" key="8">
    <source>
        <dbReference type="ARBA" id="ARBA00023136"/>
    </source>
</evidence>
<evidence type="ECO:0000256" key="9">
    <source>
        <dbReference type="SAM" id="Phobius"/>
    </source>
</evidence>
<dbReference type="PANTHER" id="PTHR22760">
    <property type="entry name" value="GLYCOSYLTRANSFERASE"/>
    <property type="match status" value="1"/>
</dbReference>
<evidence type="ECO:0000256" key="4">
    <source>
        <dbReference type="ARBA" id="ARBA00022679"/>
    </source>
</evidence>
<evidence type="ECO:0000256" key="5">
    <source>
        <dbReference type="ARBA" id="ARBA00022692"/>
    </source>
</evidence>
<keyword evidence="4" id="KW-0808">Transferase</keyword>
<evidence type="ECO:0000256" key="7">
    <source>
        <dbReference type="ARBA" id="ARBA00022989"/>
    </source>
</evidence>
<dbReference type="EMBL" id="CP013344">
    <property type="protein sequence ID" value="AMU92362.1"/>
    <property type="molecule type" value="Genomic_DNA"/>
</dbReference>
<feature type="transmembrane region" description="Helical" evidence="9">
    <location>
        <begin position="113"/>
        <end position="132"/>
    </location>
</feature>
<feature type="transmembrane region" description="Helical" evidence="9">
    <location>
        <begin position="280"/>
        <end position="298"/>
    </location>
</feature>
<keyword evidence="3" id="KW-0328">Glycosyltransferase</keyword>
<dbReference type="GO" id="GO:0000030">
    <property type="term" value="F:mannosyltransferase activity"/>
    <property type="evidence" value="ECO:0007669"/>
    <property type="project" value="TreeGrafter"/>
</dbReference>
<evidence type="ECO:0000313" key="10">
    <source>
        <dbReference type="EMBL" id="AMU92362.1"/>
    </source>
</evidence>
<evidence type="ECO:0000256" key="1">
    <source>
        <dbReference type="ARBA" id="ARBA00004127"/>
    </source>
</evidence>
<organism evidence="10 11">
    <name type="scientific">Sphingopyxis macrogoltabida</name>
    <name type="common">Sphingomonas macrogoltabidus</name>
    <dbReference type="NCBI Taxonomy" id="33050"/>
    <lineage>
        <taxon>Bacteria</taxon>
        <taxon>Pseudomonadati</taxon>
        <taxon>Pseudomonadota</taxon>
        <taxon>Alphaproteobacteria</taxon>
        <taxon>Sphingomonadales</taxon>
        <taxon>Sphingomonadaceae</taxon>
        <taxon>Sphingopyxis</taxon>
    </lineage>
</organism>